<protein>
    <submittedName>
        <fullName evidence="1">Uncharacterized protein</fullName>
    </submittedName>
</protein>
<reference evidence="1 2" key="1">
    <citation type="submission" date="2024-01" db="EMBL/GenBank/DDBJ databases">
        <title>A draft genome for the cacao thread blight pathogen Marasmiellus scandens.</title>
        <authorList>
            <person name="Baruah I.K."/>
            <person name="Leung J."/>
            <person name="Bukari Y."/>
            <person name="Amoako-Attah I."/>
            <person name="Meinhardt L.W."/>
            <person name="Bailey B.A."/>
            <person name="Cohen S.P."/>
        </authorList>
    </citation>
    <scope>NUCLEOTIDE SEQUENCE [LARGE SCALE GENOMIC DNA]</scope>
    <source>
        <strain evidence="1 2">GH-19</strain>
    </source>
</reference>
<name>A0ABR1IM00_9AGAR</name>
<dbReference type="EMBL" id="JBANRG010000095">
    <property type="protein sequence ID" value="KAK7436340.1"/>
    <property type="molecule type" value="Genomic_DNA"/>
</dbReference>
<evidence type="ECO:0000313" key="2">
    <source>
        <dbReference type="Proteomes" id="UP001498398"/>
    </source>
</evidence>
<dbReference type="Proteomes" id="UP001498398">
    <property type="component" value="Unassembled WGS sequence"/>
</dbReference>
<gene>
    <name evidence="1" type="ORF">VKT23_019187</name>
</gene>
<keyword evidence="2" id="KW-1185">Reference proteome</keyword>
<accession>A0ABR1IM00</accession>
<comment type="caution">
    <text evidence="1">The sequence shown here is derived from an EMBL/GenBank/DDBJ whole genome shotgun (WGS) entry which is preliminary data.</text>
</comment>
<proteinExistence type="predicted"/>
<sequence length="62" mass="6833">MDAKVLLSTPPGWYPIVVALSFLINAPTGKSVASMWKDFHTLSTSPSFDIRMLQSISHKLIS</sequence>
<evidence type="ECO:0000313" key="1">
    <source>
        <dbReference type="EMBL" id="KAK7436340.1"/>
    </source>
</evidence>
<organism evidence="1 2">
    <name type="scientific">Marasmiellus scandens</name>
    <dbReference type="NCBI Taxonomy" id="2682957"/>
    <lineage>
        <taxon>Eukaryota</taxon>
        <taxon>Fungi</taxon>
        <taxon>Dikarya</taxon>
        <taxon>Basidiomycota</taxon>
        <taxon>Agaricomycotina</taxon>
        <taxon>Agaricomycetes</taxon>
        <taxon>Agaricomycetidae</taxon>
        <taxon>Agaricales</taxon>
        <taxon>Marasmiineae</taxon>
        <taxon>Omphalotaceae</taxon>
        <taxon>Marasmiellus</taxon>
    </lineage>
</organism>